<comment type="caution">
    <text evidence="1">The sequence shown here is derived from an EMBL/GenBank/DDBJ whole genome shotgun (WGS) entry which is preliminary data.</text>
</comment>
<organism evidence="1 2">
    <name type="scientific">Halocaridina rubra</name>
    <name type="common">Hawaiian red shrimp</name>
    <dbReference type="NCBI Taxonomy" id="373956"/>
    <lineage>
        <taxon>Eukaryota</taxon>
        <taxon>Metazoa</taxon>
        <taxon>Ecdysozoa</taxon>
        <taxon>Arthropoda</taxon>
        <taxon>Crustacea</taxon>
        <taxon>Multicrustacea</taxon>
        <taxon>Malacostraca</taxon>
        <taxon>Eumalacostraca</taxon>
        <taxon>Eucarida</taxon>
        <taxon>Decapoda</taxon>
        <taxon>Pleocyemata</taxon>
        <taxon>Caridea</taxon>
        <taxon>Atyoidea</taxon>
        <taxon>Atyidae</taxon>
        <taxon>Halocaridina</taxon>
    </lineage>
</organism>
<name>A0AAN8WFV9_HALRR</name>
<gene>
    <name evidence="1" type="ORF">SK128_016533</name>
</gene>
<proteinExistence type="predicted"/>
<accession>A0AAN8WFV9</accession>
<evidence type="ECO:0000313" key="1">
    <source>
        <dbReference type="EMBL" id="KAK7065595.1"/>
    </source>
</evidence>
<evidence type="ECO:0000313" key="2">
    <source>
        <dbReference type="Proteomes" id="UP001381693"/>
    </source>
</evidence>
<feature type="non-terminal residue" evidence="1">
    <location>
        <position position="71"/>
    </location>
</feature>
<dbReference type="EMBL" id="JAXCGZ010020465">
    <property type="protein sequence ID" value="KAK7065595.1"/>
    <property type="molecule type" value="Genomic_DNA"/>
</dbReference>
<reference evidence="1 2" key="1">
    <citation type="submission" date="2023-11" db="EMBL/GenBank/DDBJ databases">
        <title>Halocaridina rubra genome assembly.</title>
        <authorList>
            <person name="Smith C."/>
        </authorList>
    </citation>
    <scope>NUCLEOTIDE SEQUENCE [LARGE SCALE GENOMIC DNA]</scope>
    <source>
        <strain evidence="1">EP-1</strain>
        <tissue evidence="1">Whole</tissue>
    </source>
</reference>
<dbReference type="AlphaFoldDB" id="A0AAN8WFV9"/>
<sequence length="71" mass="7772">MESFVRLFVPGGGWRGWRNLLISGLTEVYSRISEARGMEVGYLLDIVPGILPDSAKGHSQFLDIGPGILPE</sequence>
<protein>
    <submittedName>
        <fullName evidence="1">Uncharacterized protein</fullName>
    </submittedName>
</protein>
<dbReference type="Proteomes" id="UP001381693">
    <property type="component" value="Unassembled WGS sequence"/>
</dbReference>
<keyword evidence="2" id="KW-1185">Reference proteome</keyword>